<evidence type="ECO:0000313" key="2">
    <source>
        <dbReference type="Proteomes" id="UP000050525"/>
    </source>
</evidence>
<name>A0A151MI91_ALLMI</name>
<gene>
    <name evidence="1" type="ORF">Y1Q_0022920</name>
</gene>
<dbReference type="EMBL" id="AKHW03006127">
    <property type="protein sequence ID" value="KYO24110.1"/>
    <property type="molecule type" value="Genomic_DNA"/>
</dbReference>
<dbReference type="AlphaFoldDB" id="A0A151MI91"/>
<organism evidence="1 2">
    <name type="scientific">Alligator mississippiensis</name>
    <name type="common">American alligator</name>
    <dbReference type="NCBI Taxonomy" id="8496"/>
    <lineage>
        <taxon>Eukaryota</taxon>
        <taxon>Metazoa</taxon>
        <taxon>Chordata</taxon>
        <taxon>Craniata</taxon>
        <taxon>Vertebrata</taxon>
        <taxon>Euteleostomi</taxon>
        <taxon>Archelosauria</taxon>
        <taxon>Archosauria</taxon>
        <taxon>Crocodylia</taxon>
        <taxon>Alligatoridae</taxon>
        <taxon>Alligatorinae</taxon>
        <taxon>Alligator</taxon>
    </lineage>
</organism>
<sequence length="102" mass="10707">MLLSGAASCGRLSPCRHSRQINAASLPLQMSRGFLLSFPPSQNPSAASRLPGCSNQESEEWLEEDAMLGADTTGTLVLHLAQARNMAAIAAVATWGVLASCH</sequence>
<accession>A0A151MI91</accession>
<proteinExistence type="predicted"/>
<protein>
    <submittedName>
        <fullName evidence="1">Uncharacterized protein</fullName>
    </submittedName>
</protein>
<comment type="caution">
    <text evidence="1">The sequence shown here is derived from an EMBL/GenBank/DDBJ whole genome shotgun (WGS) entry which is preliminary data.</text>
</comment>
<evidence type="ECO:0000313" key="1">
    <source>
        <dbReference type="EMBL" id="KYO24110.1"/>
    </source>
</evidence>
<reference evidence="1 2" key="1">
    <citation type="journal article" date="2012" name="Genome Biol.">
        <title>Sequencing three crocodilian genomes to illuminate the evolution of archosaurs and amniotes.</title>
        <authorList>
            <person name="St John J.A."/>
            <person name="Braun E.L."/>
            <person name="Isberg S.R."/>
            <person name="Miles L.G."/>
            <person name="Chong A.Y."/>
            <person name="Gongora J."/>
            <person name="Dalzell P."/>
            <person name="Moran C."/>
            <person name="Bed'hom B."/>
            <person name="Abzhanov A."/>
            <person name="Burgess S.C."/>
            <person name="Cooksey A.M."/>
            <person name="Castoe T.A."/>
            <person name="Crawford N.G."/>
            <person name="Densmore L.D."/>
            <person name="Drew J.C."/>
            <person name="Edwards S.V."/>
            <person name="Faircloth B.C."/>
            <person name="Fujita M.K."/>
            <person name="Greenwold M.J."/>
            <person name="Hoffmann F.G."/>
            <person name="Howard J.M."/>
            <person name="Iguchi T."/>
            <person name="Janes D.E."/>
            <person name="Khan S.Y."/>
            <person name="Kohno S."/>
            <person name="de Koning A.J."/>
            <person name="Lance S.L."/>
            <person name="McCarthy F.M."/>
            <person name="McCormack J.E."/>
            <person name="Merchant M.E."/>
            <person name="Peterson D.G."/>
            <person name="Pollock D.D."/>
            <person name="Pourmand N."/>
            <person name="Raney B.J."/>
            <person name="Roessler K.A."/>
            <person name="Sanford J.R."/>
            <person name="Sawyer R.H."/>
            <person name="Schmidt C.J."/>
            <person name="Triplett E.W."/>
            <person name="Tuberville T.D."/>
            <person name="Venegas-Anaya M."/>
            <person name="Howard J.T."/>
            <person name="Jarvis E.D."/>
            <person name="Guillette L.J.Jr."/>
            <person name="Glenn T.C."/>
            <person name="Green R.E."/>
            <person name="Ray D.A."/>
        </authorList>
    </citation>
    <scope>NUCLEOTIDE SEQUENCE [LARGE SCALE GENOMIC DNA]</scope>
    <source>
        <strain evidence="1">KSC_2009_1</strain>
    </source>
</reference>
<keyword evidence="2" id="KW-1185">Reference proteome</keyword>
<dbReference type="Proteomes" id="UP000050525">
    <property type="component" value="Unassembled WGS sequence"/>
</dbReference>